<gene>
    <name evidence="2" type="ORF">H8710_09230</name>
</gene>
<reference evidence="2" key="1">
    <citation type="submission" date="2020-08" db="EMBL/GenBank/DDBJ databases">
        <title>Genome public.</title>
        <authorList>
            <person name="Liu C."/>
            <person name="Sun Q."/>
        </authorList>
    </citation>
    <scope>NUCLEOTIDE SEQUENCE</scope>
    <source>
        <strain evidence="2">NSJ-33</strain>
    </source>
</reference>
<dbReference type="CDD" id="cd00093">
    <property type="entry name" value="HTH_XRE"/>
    <property type="match status" value="1"/>
</dbReference>
<keyword evidence="3" id="KW-1185">Reference proteome</keyword>
<dbReference type="SUPFAM" id="SSF47413">
    <property type="entry name" value="lambda repressor-like DNA-binding domains"/>
    <property type="match status" value="1"/>
</dbReference>
<name>A0A926I7S6_9FIRM</name>
<dbReference type="InterPro" id="IPR001387">
    <property type="entry name" value="Cro/C1-type_HTH"/>
</dbReference>
<accession>A0A926I7S6</accession>
<dbReference type="SMART" id="SM00530">
    <property type="entry name" value="HTH_XRE"/>
    <property type="match status" value="1"/>
</dbReference>
<evidence type="ECO:0000259" key="1">
    <source>
        <dbReference type="PROSITE" id="PS50943"/>
    </source>
</evidence>
<feature type="domain" description="HTH cro/C1-type" evidence="1">
    <location>
        <begin position="18"/>
        <end position="77"/>
    </location>
</feature>
<dbReference type="EMBL" id="JACRSV010000002">
    <property type="protein sequence ID" value="MBC8560249.1"/>
    <property type="molecule type" value="Genomic_DNA"/>
</dbReference>
<proteinExistence type="predicted"/>
<dbReference type="Pfam" id="PF01381">
    <property type="entry name" value="HTH_3"/>
    <property type="match status" value="1"/>
</dbReference>
<organism evidence="2 3">
    <name type="scientific">Fumia xinanensis</name>
    <dbReference type="NCBI Taxonomy" id="2763659"/>
    <lineage>
        <taxon>Bacteria</taxon>
        <taxon>Bacillati</taxon>
        <taxon>Bacillota</taxon>
        <taxon>Clostridia</taxon>
        <taxon>Eubacteriales</taxon>
        <taxon>Oscillospiraceae</taxon>
        <taxon>Fumia</taxon>
    </lineage>
</organism>
<dbReference type="Proteomes" id="UP000610760">
    <property type="component" value="Unassembled WGS sequence"/>
</dbReference>
<dbReference type="InterPro" id="IPR010982">
    <property type="entry name" value="Lambda_DNA-bd_dom_sf"/>
</dbReference>
<comment type="caution">
    <text evidence="2">The sequence shown here is derived from an EMBL/GenBank/DDBJ whole genome shotgun (WGS) entry which is preliminary data.</text>
</comment>
<dbReference type="AlphaFoldDB" id="A0A926I7S6"/>
<dbReference type="Gene3D" id="1.10.260.40">
    <property type="entry name" value="lambda repressor-like DNA-binding domains"/>
    <property type="match status" value="1"/>
</dbReference>
<dbReference type="RefSeq" id="WP_249295224.1">
    <property type="nucleotide sequence ID" value="NZ_JACRSV010000002.1"/>
</dbReference>
<dbReference type="PROSITE" id="PS50943">
    <property type="entry name" value="HTH_CROC1"/>
    <property type="match status" value="1"/>
</dbReference>
<evidence type="ECO:0000313" key="2">
    <source>
        <dbReference type="EMBL" id="MBC8560249.1"/>
    </source>
</evidence>
<dbReference type="GO" id="GO:0003677">
    <property type="term" value="F:DNA binding"/>
    <property type="evidence" value="ECO:0007669"/>
    <property type="project" value="InterPro"/>
</dbReference>
<protein>
    <submittedName>
        <fullName evidence="2">Helix-turn-helix transcriptional regulator</fullName>
    </submittedName>
</protein>
<evidence type="ECO:0000313" key="3">
    <source>
        <dbReference type="Proteomes" id="UP000610760"/>
    </source>
</evidence>
<sequence>MPKSKSKPEQKNLIGAQLKDLRAQNHISQRDLAHQLQLLGLNVDKNVITRIETNKRCVNDFEIQIIAKYFDVSYKYLIDGEE</sequence>